<evidence type="ECO:0000256" key="5">
    <source>
        <dbReference type="ARBA" id="ARBA00011193"/>
    </source>
</evidence>
<dbReference type="PANTHER" id="PTHR21272">
    <property type="entry name" value="CATABOLIC 3-DEHYDROQUINASE"/>
    <property type="match status" value="1"/>
</dbReference>
<evidence type="ECO:0000256" key="6">
    <source>
        <dbReference type="ARBA" id="ARBA00012060"/>
    </source>
</evidence>
<keyword evidence="8" id="KW-0028">Amino-acid biosynthesis</keyword>
<dbReference type="InterPro" id="IPR036441">
    <property type="entry name" value="DHquinase_II_sf"/>
</dbReference>
<dbReference type="CDD" id="cd00466">
    <property type="entry name" value="DHQase_II"/>
    <property type="match status" value="1"/>
</dbReference>
<keyword evidence="8" id="KW-0057">Aromatic amino acid biosynthesis</keyword>
<evidence type="ECO:0000256" key="9">
    <source>
        <dbReference type="PIRSR" id="PIRSR001399-1"/>
    </source>
</evidence>
<dbReference type="GO" id="GO:0003855">
    <property type="term" value="F:3-dehydroquinate dehydratase activity"/>
    <property type="evidence" value="ECO:0007669"/>
    <property type="project" value="UniProtKB-UniRule"/>
</dbReference>
<proteinExistence type="inferred from homology"/>
<reference evidence="13" key="1">
    <citation type="submission" date="2016-09" db="EMBL/GenBank/DDBJ databases">
        <title>Acidihalobacter prosperus F5.</title>
        <authorList>
            <person name="Khaleque H.N."/>
            <person name="Ramsay J.P."/>
            <person name="Kaksonen A.H."/>
            <person name="Boxall N.J."/>
            <person name="Watkin E.L.J."/>
        </authorList>
    </citation>
    <scope>NUCLEOTIDE SEQUENCE [LARGE SCALE GENOMIC DNA]</scope>
    <source>
        <strain evidence="13">F5</strain>
    </source>
</reference>
<dbReference type="Gene3D" id="3.40.50.9100">
    <property type="entry name" value="Dehydroquinase, class II"/>
    <property type="match status" value="1"/>
</dbReference>
<evidence type="ECO:0000256" key="1">
    <source>
        <dbReference type="ARBA" id="ARBA00001864"/>
    </source>
</evidence>
<keyword evidence="7 8" id="KW-0456">Lyase</keyword>
<dbReference type="GO" id="GO:0008652">
    <property type="term" value="P:amino acid biosynthetic process"/>
    <property type="evidence" value="ECO:0007669"/>
    <property type="project" value="UniProtKB-KW"/>
</dbReference>
<dbReference type="NCBIfam" id="NF003805">
    <property type="entry name" value="PRK05395.1-2"/>
    <property type="match status" value="1"/>
</dbReference>
<evidence type="ECO:0000256" key="3">
    <source>
        <dbReference type="ARBA" id="ARBA00004902"/>
    </source>
</evidence>
<evidence type="ECO:0000313" key="12">
    <source>
        <dbReference type="EMBL" id="AOU97030.1"/>
    </source>
</evidence>
<name>A0A1D8IKP0_9GAMM</name>
<dbReference type="NCBIfam" id="NF003804">
    <property type="entry name" value="PRK05395.1-1"/>
    <property type="match status" value="1"/>
</dbReference>
<keyword evidence="13" id="KW-1185">Reference proteome</keyword>
<evidence type="ECO:0000256" key="11">
    <source>
        <dbReference type="PIRSR" id="PIRSR001399-3"/>
    </source>
</evidence>
<comment type="function">
    <text evidence="2 8">Catalyzes a trans-dehydration via an enolate intermediate.</text>
</comment>
<evidence type="ECO:0000256" key="4">
    <source>
        <dbReference type="ARBA" id="ARBA00011037"/>
    </source>
</evidence>
<dbReference type="UniPathway" id="UPA00053">
    <property type="reaction ID" value="UER00086"/>
</dbReference>
<dbReference type="GO" id="GO:0019631">
    <property type="term" value="P:quinate catabolic process"/>
    <property type="evidence" value="ECO:0007669"/>
    <property type="project" value="TreeGrafter"/>
</dbReference>
<dbReference type="InterPro" id="IPR001874">
    <property type="entry name" value="DHquinase_II"/>
</dbReference>
<comment type="pathway">
    <text evidence="3 8">Metabolic intermediate biosynthesis; chorismate biosynthesis; chorismate from D-erythrose 4-phosphate and phosphoenolpyruvate: step 3/7.</text>
</comment>
<dbReference type="RefSeq" id="WP_070077420.1">
    <property type="nucleotide sequence ID" value="NZ_CP017415.1"/>
</dbReference>
<dbReference type="NCBIfam" id="NF003806">
    <property type="entry name" value="PRK05395.1-3"/>
    <property type="match status" value="1"/>
</dbReference>
<dbReference type="Pfam" id="PF01220">
    <property type="entry name" value="DHquinase_II"/>
    <property type="match status" value="1"/>
</dbReference>
<dbReference type="GO" id="GO:0009423">
    <property type="term" value="P:chorismate biosynthetic process"/>
    <property type="evidence" value="ECO:0007669"/>
    <property type="project" value="UniProtKB-UniRule"/>
</dbReference>
<sequence length="150" mass="16268">MSRLLLINGPNLNLLGTREPGVYGHTDLDAIVNAATQQAMALGHELAHFQSNHEGGLVERIHQAAKEHVDFIVINPAAYTHTSVALRDALLATGIPFIEIHLSNVHAREPFRHHSYLSDIAQGVISGFGALGYRLAIEAATDALGQPRKR</sequence>
<dbReference type="EC" id="4.2.1.10" evidence="6 8"/>
<dbReference type="NCBIfam" id="TIGR01088">
    <property type="entry name" value="aroQ"/>
    <property type="match status" value="1"/>
</dbReference>
<dbReference type="SUPFAM" id="SSF52304">
    <property type="entry name" value="Type II 3-dehydroquinate dehydratase"/>
    <property type="match status" value="1"/>
</dbReference>
<feature type="binding site" evidence="8 10">
    <location>
        <position position="112"/>
    </location>
    <ligand>
        <name>substrate</name>
    </ligand>
</feature>
<feature type="binding site" evidence="8 10">
    <location>
        <position position="75"/>
    </location>
    <ligand>
        <name>substrate</name>
    </ligand>
</feature>
<feature type="active site" description="Proton donor" evidence="8 9">
    <location>
        <position position="101"/>
    </location>
</feature>
<protein>
    <recommendedName>
        <fullName evidence="6 8">3-dehydroquinate dehydratase</fullName>
        <shortName evidence="8">3-dehydroquinase</shortName>
        <ecNumber evidence="6 8">4.2.1.10</ecNumber>
    </recommendedName>
    <alternativeName>
        <fullName evidence="8">Type II DHQase</fullName>
    </alternativeName>
</protein>
<dbReference type="InterPro" id="IPR018509">
    <property type="entry name" value="DHquinase_II_CS"/>
</dbReference>
<dbReference type="PROSITE" id="PS01029">
    <property type="entry name" value="DEHYDROQUINASE_II"/>
    <property type="match status" value="1"/>
</dbReference>
<evidence type="ECO:0000256" key="2">
    <source>
        <dbReference type="ARBA" id="ARBA00003924"/>
    </source>
</evidence>
<evidence type="ECO:0000256" key="7">
    <source>
        <dbReference type="ARBA" id="ARBA00023239"/>
    </source>
</evidence>
<dbReference type="Proteomes" id="UP000095401">
    <property type="component" value="Chromosome"/>
</dbReference>
<dbReference type="PANTHER" id="PTHR21272:SF3">
    <property type="entry name" value="CATABOLIC 3-DEHYDROQUINASE"/>
    <property type="match status" value="1"/>
</dbReference>
<dbReference type="EMBL" id="CP017415">
    <property type="protein sequence ID" value="AOU97030.1"/>
    <property type="molecule type" value="Genomic_DNA"/>
</dbReference>
<accession>A0A1D8IKP0</accession>
<evidence type="ECO:0000256" key="10">
    <source>
        <dbReference type="PIRSR" id="PIRSR001399-2"/>
    </source>
</evidence>
<dbReference type="GO" id="GO:0009073">
    <property type="term" value="P:aromatic amino acid family biosynthetic process"/>
    <property type="evidence" value="ECO:0007669"/>
    <property type="project" value="UniProtKB-KW"/>
</dbReference>
<dbReference type="AlphaFoldDB" id="A0A1D8IKP0"/>
<dbReference type="KEGG" id="aprs:BI364_02545"/>
<evidence type="ECO:0000256" key="8">
    <source>
        <dbReference type="HAMAP-Rule" id="MF_00169"/>
    </source>
</evidence>
<dbReference type="NCBIfam" id="NF003807">
    <property type="entry name" value="PRK05395.1-4"/>
    <property type="match status" value="1"/>
</dbReference>
<feature type="binding site" evidence="8 10">
    <location>
        <position position="81"/>
    </location>
    <ligand>
        <name>substrate</name>
    </ligand>
</feature>
<gene>
    <name evidence="8" type="primary">aroQ</name>
    <name evidence="12" type="ORF">BI364_02545</name>
</gene>
<feature type="binding site" evidence="8 10">
    <location>
        <position position="88"/>
    </location>
    <ligand>
        <name>substrate</name>
    </ligand>
</feature>
<organism evidence="12 13">
    <name type="scientific">Acidihalobacter yilgarnensis</name>
    <dbReference type="NCBI Taxonomy" id="2819280"/>
    <lineage>
        <taxon>Bacteria</taxon>
        <taxon>Pseudomonadati</taxon>
        <taxon>Pseudomonadota</taxon>
        <taxon>Gammaproteobacteria</taxon>
        <taxon>Chromatiales</taxon>
        <taxon>Ectothiorhodospiraceae</taxon>
        <taxon>Acidihalobacter</taxon>
    </lineage>
</organism>
<evidence type="ECO:0000313" key="13">
    <source>
        <dbReference type="Proteomes" id="UP000095401"/>
    </source>
</evidence>
<feature type="site" description="Transition state stabilizer" evidence="8 11">
    <location>
        <position position="18"/>
    </location>
</feature>
<feature type="active site" description="Proton acceptor" evidence="8 9">
    <location>
        <position position="23"/>
    </location>
</feature>
<dbReference type="HAMAP" id="MF_00169">
    <property type="entry name" value="AroQ"/>
    <property type="match status" value="1"/>
</dbReference>
<comment type="catalytic activity">
    <reaction evidence="1 8">
        <text>3-dehydroquinate = 3-dehydroshikimate + H2O</text>
        <dbReference type="Rhea" id="RHEA:21096"/>
        <dbReference type="ChEBI" id="CHEBI:15377"/>
        <dbReference type="ChEBI" id="CHEBI:16630"/>
        <dbReference type="ChEBI" id="CHEBI:32364"/>
        <dbReference type="EC" id="4.2.1.10"/>
    </reaction>
</comment>
<dbReference type="PIRSF" id="PIRSF001399">
    <property type="entry name" value="DHquinase_II"/>
    <property type="match status" value="1"/>
</dbReference>
<feature type="binding site" evidence="8 10">
    <location>
        <begin position="102"/>
        <end position="103"/>
    </location>
    <ligand>
        <name>substrate</name>
    </ligand>
</feature>
<comment type="similarity">
    <text evidence="4 8">Belongs to the type-II 3-dehydroquinase family.</text>
</comment>
<comment type="subunit">
    <text evidence="5 8">Homododecamer.</text>
</comment>